<evidence type="ECO:0000313" key="3">
    <source>
        <dbReference type="EMBL" id="MBD8048844.1"/>
    </source>
</evidence>
<name>A0ABR8YXD6_9CLOT</name>
<dbReference type="SUPFAM" id="SSF51261">
    <property type="entry name" value="Duplicated hybrid motif"/>
    <property type="match status" value="1"/>
</dbReference>
<dbReference type="InterPro" id="IPR011055">
    <property type="entry name" value="Dup_hybrid_motif"/>
</dbReference>
<reference evidence="3 4" key="1">
    <citation type="submission" date="2020-08" db="EMBL/GenBank/DDBJ databases">
        <title>A Genomic Blueprint of the Chicken Gut Microbiome.</title>
        <authorList>
            <person name="Gilroy R."/>
            <person name="Ravi A."/>
            <person name="Getino M."/>
            <person name="Pursley I."/>
            <person name="Horton D.L."/>
            <person name="Alikhan N.-F."/>
            <person name="Baker D."/>
            <person name="Gharbi K."/>
            <person name="Hall N."/>
            <person name="Watson M."/>
            <person name="Adriaenssens E.M."/>
            <person name="Foster-Nyarko E."/>
            <person name="Jarju S."/>
            <person name="Secka A."/>
            <person name="Antonio M."/>
            <person name="Oren A."/>
            <person name="Chaudhuri R."/>
            <person name="La Ragione R.M."/>
            <person name="Hildebrand F."/>
            <person name="Pallen M.J."/>
        </authorList>
    </citation>
    <scope>NUCLEOTIDE SEQUENCE [LARGE SCALE GENOMIC DNA]</scope>
    <source>
        <strain evidence="3 4">N37</strain>
    </source>
</reference>
<evidence type="ECO:0000313" key="4">
    <source>
        <dbReference type="Proteomes" id="UP000627166"/>
    </source>
</evidence>
<keyword evidence="1" id="KW-0472">Membrane</keyword>
<accession>A0ABR8YXD6</accession>
<evidence type="ECO:0000256" key="1">
    <source>
        <dbReference type="SAM" id="Phobius"/>
    </source>
</evidence>
<proteinExistence type="predicted"/>
<organism evidence="3 4">
    <name type="scientific">Clostridium faecium</name>
    <dbReference type="NCBI Taxonomy" id="2762223"/>
    <lineage>
        <taxon>Bacteria</taxon>
        <taxon>Bacillati</taxon>
        <taxon>Bacillota</taxon>
        <taxon>Clostridia</taxon>
        <taxon>Eubacteriales</taxon>
        <taxon>Clostridiaceae</taxon>
        <taxon>Clostridium</taxon>
    </lineage>
</organism>
<keyword evidence="4" id="KW-1185">Reference proteome</keyword>
<comment type="caution">
    <text evidence="3">The sequence shown here is derived from an EMBL/GenBank/DDBJ whole genome shotgun (WGS) entry which is preliminary data.</text>
</comment>
<keyword evidence="1" id="KW-0812">Transmembrane</keyword>
<keyword evidence="1" id="KW-1133">Transmembrane helix</keyword>
<dbReference type="Gene3D" id="2.70.70.10">
    <property type="entry name" value="Glucose Permease (Domain IIA)"/>
    <property type="match status" value="1"/>
</dbReference>
<dbReference type="InterPro" id="IPR050570">
    <property type="entry name" value="Cell_wall_metabolism_enzyme"/>
</dbReference>
<protein>
    <submittedName>
        <fullName evidence="3">Peptidoglycan DD-metalloendopeptidase family protein</fullName>
    </submittedName>
</protein>
<dbReference type="CDD" id="cd12797">
    <property type="entry name" value="M23_peptidase"/>
    <property type="match status" value="1"/>
</dbReference>
<dbReference type="InterPro" id="IPR016047">
    <property type="entry name" value="M23ase_b-sheet_dom"/>
</dbReference>
<dbReference type="RefSeq" id="WP_191741772.1">
    <property type="nucleotide sequence ID" value="NZ_JACSQB010000181.1"/>
</dbReference>
<dbReference type="Proteomes" id="UP000627166">
    <property type="component" value="Unassembled WGS sequence"/>
</dbReference>
<evidence type="ECO:0000259" key="2">
    <source>
        <dbReference type="Pfam" id="PF01551"/>
    </source>
</evidence>
<gene>
    <name evidence="3" type="ORF">H9637_17740</name>
</gene>
<dbReference type="PANTHER" id="PTHR21666:SF270">
    <property type="entry name" value="MUREIN HYDROLASE ACTIVATOR ENVC"/>
    <property type="match status" value="1"/>
</dbReference>
<feature type="transmembrane region" description="Helical" evidence="1">
    <location>
        <begin position="7"/>
        <end position="26"/>
    </location>
</feature>
<sequence length="336" mass="38083">MKNIKGYIKEIIIVAVTIIAISYMLLINRINYNGYVVYNEDKAVAYVEDKSSINNVYNNLKENTNFKEFQLKESFKFEKDKIDIEKFFTEEQLKNMLSNYIIVDGYAMKSDDRLIGFVENEKIGEDALKKVKDKYIDTAKLEDIETIDVNNNISYEKVKCSLSSIMNSDQLADSIIYHNNNGEKLISFTATKIEKTKPVINVDYESSSYAFLEKQLYVPINGVITSYFGERWGTIHKGVDIAADENTPIKAAFNGTVKFSGVLKGYGNVIILSHDNNIETLYAHCNALYVNEGEKIFKGQHIADVGSTGDSTGPHLHFEIKVNGEATDPLKYIMEK</sequence>
<dbReference type="EMBL" id="JACSQB010000181">
    <property type="protein sequence ID" value="MBD8048844.1"/>
    <property type="molecule type" value="Genomic_DNA"/>
</dbReference>
<dbReference type="Pfam" id="PF01551">
    <property type="entry name" value="Peptidase_M23"/>
    <property type="match status" value="1"/>
</dbReference>
<feature type="domain" description="M23ase beta-sheet core" evidence="2">
    <location>
        <begin position="235"/>
        <end position="329"/>
    </location>
</feature>
<dbReference type="PANTHER" id="PTHR21666">
    <property type="entry name" value="PEPTIDASE-RELATED"/>
    <property type="match status" value="1"/>
</dbReference>